<protein>
    <submittedName>
        <fullName evidence="1">F510_1955 family glycosylhydrolase</fullName>
    </submittedName>
</protein>
<dbReference type="PANTHER" id="PTHR43739">
    <property type="entry name" value="XYLOGLUCANASE (EUROFUNG)"/>
    <property type="match status" value="1"/>
</dbReference>
<keyword evidence="2" id="KW-1185">Reference proteome</keyword>
<dbReference type="EMBL" id="JBHSLU010000064">
    <property type="protein sequence ID" value="MFC5507614.1"/>
    <property type="molecule type" value="Genomic_DNA"/>
</dbReference>
<dbReference type="Proteomes" id="UP001596060">
    <property type="component" value="Unassembled WGS sequence"/>
</dbReference>
<dbReference type="InterPro" id="IPR052025">
    <property type="entry name" value="Xyloglucanase_GH74"/>
</dbReference>
<dbReference type="PANTHER" id="PTHR43739:SF5">
    <property type="entry name" value="EXO-ALPHA-SIALIDASE"/>
    <property type="match status" value="1"/>
</dbReference>
<dbReference type="InterPro" id="IPR054817">
    <property type="entry name" value="Glycosyl_F510_1955-like"/>
</dbReference>
<dbReference type="CDD" id="cd15482">
    <property type="entry name" value="Sialidase_non-viral"/>
    <property type="match status" value="1"/>
</dbReference>
<name>A0ABW0P4K9_9HYPH</name>
<dbReference type="InterPro" id="IPR015943">
    <property type="entry name" value="WD40/YVTN_repeat-like_dom_sf"/>
</dbReference>
<dbReference type="RefSeq" id="WP_156450862.1">
    <property type="nucleotide sequence ID" value="NZ_JBHSLU010000064.1"/>
</dbReference>
<dbReference type="Gene3D" id="2.130.10.10">
    <property type="entry name" value="YVTN repeat-like/Quinoprotein amine dehydrogenase"/>
    <property type="match status" value="2"/>
</dbReference>
<sequence>MKRNKKSSPNKLLLAGGGAALAVLAVVLAIGSNANEVLSVTSLRATTHIHGLAVDREDPSRVLIATHHGLFKAGQDGQAERVSAVQDFMGFNPHPSDPKTLYASGHPARGGNLGFIASSDGGRTWTQVSAGVNGPVDFHQMTVSRADPKTIYGSYRGLQVSRDAGTTWTIVGPTPEKLIDLAASAKDASTLYAATETGLFMSSDGGKSWRPLLEGAPVSLVEVAPDGALYAFVVGRGLMRSAEEPPRFTAAGGGFGEGYLLHLAIDPQNPNRLYGATARGEVLTSSDQGRTWSSFGGSNS</sequence>
<gene>
    <name evidence="1" type="ORF">ACFPN9_20430</name>
</gene>
<dbReference type="SUPFAM" id="SSF110296">
    <property type="entry name" value="Oligoxyloglucan reducing end-specific cellobiohydrolase"/>
    <property type="match status" value="1"/>
</dbReference>
<comment type="caution">
    <text evidence="1">The sequence shown here is derived from an EMBL/GenBank/DDBJ whole genome shotgun (WGS) entry which is preliminary data.</text>
</comment>
<evidence type="ECO:0000313" key="2">
    <source>
        <dbReference type="Proteomes" id="UP001596060"/>
    </source>
</evidence>
<evidence type="ECO:0000313" key="1">
    <source>
        <dbReference type="EMBL" id="MFC5507614.1"/>
    </source>
</evidence>
<organism evidence="1 2">
    <name type="scientific">Bosea massiliensis</name>
    <dbReference type="NCBI Taxonomy" id="151419"/>
    <lineage>
        <taxon>Bacteria</taxon>
        <taxon>Pseudomonadati</taxon>
        <taxon>Pseudomonadota</taxon>
        <taxon>Alphaproteobacteria</taxon>
        <taxon>Hyphomicrobiales</taxon>
        <taxon>Boseaceae</taxon>
        <taxon>Bosea</taxon>
    </lineage>
</organism>
<reference evidence="2" key="1">
    <citation type="journal article" date="2019" name="Int. J. Syst. Evol. Microbiol.">
        <title>The Global Catalogue of Microorganisms (GCM) 10K type strain sequencing project: providing services to taxonomists for standard genome sequencing and annotation.</title>
        <authorList>
            <consortium name="The Broad Institute Genomics Platform"/>
            <consortium name="The Broad Institute Genome Sequencing Center for Infectious Disease"/>
            <person name="Wu L."/>
            <person name="Ma J."/>
        </authorList>
    </citation>
    <scope>NUCLEOTIDE SEQUENCE [LARGE SCALE GENOMIC DNA]</scope>
    <source>
        <strain evidence="2">CCUG 43117</strain>
    </source>
</reference>
<dbReference type="NCBIfam" id="NF045728">
    <property type="entry name" value="glycosyl_F510_1955"/>
    <property type="match status" value="1"/>
</dbReference>
<accession>A0ABW0P4K9</accession>
<proteinExistence type="predicted"/>